<dbReference type="PANTHER" id="PTHR43537">
    <property type="entry name" value="TRANSCRIPTIONAL REGULATOR, GNTR FAMILY"/>
    <property type="match status" value="1"/>
</dbReference>
<proteinExistence type="predicted"/>
<evidence type="ECO:0000259" key="4">
    <source>
        <dbReference type="PROSITE" id="PS50949"/>
    </source>
</evidence>
<dbReference type="PANTHER" id="PTHR43537:SF45">
    <property type="entry name" value="GNTR FAMILY REGULATORY PROTEIN"/>
    <property type="match status" value="1"/>
</dbReference>
<dbReference type="SMART" id="SM00895">
    <property type="entry name" value="FCD"/>
    <property type="match status" value="1"/>
</dbReference>
<dbReference type="SMART" id="SM00345">
    <property type="entry name" value="HTH_GNTR"/>
    <property type="match status" value="1"/>
</dbReference>
<dbReference type="InterPro" id="IPR011711">
    <property type="entry name" value="GntR_C"/>
</dbReference>
<dbReference type="EMBL" id="JBHSMF010000009">
    <property type="protein sequence ID" value="MFC5499004.1"/>
    <property type="molecule type" value="Genomic_DNA"/>
</dbReference>
<dbReference type="SUPFAM" id="SSF48008">
    <property type="entry name" value="GntR ligand-binding domain-like"/>
    <property type="match status" value="1"/>
</dbReference>
<sequence length="227" mass="24866">MTAHLVKLDSAPDLVEQVYESLLDAISEGSLAPGERLMQEDIAERLAVSRQPVLQALRLLKKDGFVLDAPGRGVLVAPLDAQWIAKVYQVRGALDALAARLAAAQRFRIDPRLLEQGRKAARGRNVKAMIDADIAFHSAIYAASGNPLIEQSAHQHWRHLRRVMGAVLQSSRQREALWDEHEAIAKAIAAGDGDRAARLIDSHSRQASDTLAGRLSQVLKTREGDKP</sequence>
<evidence type="ECO:0000256" key="2">
    <source>
        <dbReference type="ARBA" id="ARBA00023125"/>
    </source>
</evidence>
<evidence type="ECO:0000256" key="1">
    <source>
        <dbReference type="ARBA" id="ARBA00023015"/>
    </source>
</evidence>
<comment type="caution">
    <text evidence="5">The sequence shown here is derived from an EMBL/GenBank/DDBJ whole genome shotgun (WGS) entry which is preliminary data.</text>
</comment>
<evidence type="ECO:0000256" key="3">
    <source>
        <dbReference type="ARBA" id="ARBA00023163"/>
    </source>
</evidence>
<dbReference type="SUPFAM" id="SSF46785">
    <property type="entry name" value="Winged helix' DNA-binding domain"/>
    <property type="match status" value="1"/>
</dbReference>
<dbReference type="Pfam" id="PF00392">
    <property type="entry name" value="GntR"/>
    <property type="match status" value="1"/>
</dbReference>
<dbReference type="InterPro" id="IPR036390">
    <property type="entry name" value="WH_DNA-bd_sf"/>
</dbReference>
<dbReference type="InterPro" id="IPR008920">
    <property type="entry name" value="TF_FadR/GntR_C"/>
</dbReference>
<organism evidence="5 6">
    <name type="scientific">Caenimonas terrae</name>
    <dbReference type="NCBI Taxonomy" id="696074"/>
    <lineage>
        <taxon>Bacteria</taxon>
        <taxon>Pseudomonadati</taxon>
        <taxon>Pseudomonadota</taxon>
        <taxon>Betaproteobacteria</taxon>
        <taxon>Burkholderiales</taxon>
        <taxon>Comamonadaceae</taxon>
        <taxon>Caenimonas</taxon>
    </lineage>
</organism>
<reference evidence="6" key="1">
    <citation type="journal article" date="2019" name="Int. J. Syst. Evol. Microbiol.">
        <title>The Global Catalogue of Microorganisms (GCM) 10K type strain sequencing project: providing services to taxonomists for standard genome sequencing and annotation.</title>
        <authorList>
            <consortium name="The Broad Institute Genomics Platform"/>
            <consortium name="The Broad Institute Genome Sequencing Center for Infectious Disease"/>
            <person name="Wu L."/>
            <person name="Ma J."/>
        </authorList>
    </citation>
    <scope>NUCLEOTIDE SEQUENCE [LARGE SCALE GENOMIC DNA]</scope>
    <source>
        <strain evidence="6">CCUG 57401</strain>
    </source>
</reference>
<dbReference type="InterPro" id="IPR036388">
    <property type="entry name" value="WH-like_DNA-bd_sf"/>
</dbReference>
<name>A0ABW0NFA0_9BURK</name>
<dbReference type="Gene3D" id="1.10.10.10">
    <property type="entry name" value="Winged helix-like DNA-binding domain superfamily/Winged helix DNA-binding domain"/>
    <property type="match status" value="1"/>
</dbReference>
<dbReference type="RefSeq" id="WP_376851078.1">
    <property type="nucleotide sequence ID" value="NZ_JBHSMF010000009.1"/>
</dbReference>
<dbReference type="Gene3D" id="1.20.120.530">
    <property type="entry name" value="GntR ligand-binding domain-like"/>
    <property type="match status" value="1"/>
</dbReference>
<evidence type="ECO:0000313" key="6">
    <source>
        <dbReference type="Proteomes" id="UP001596037"/>
    </source>
</evidence>
<keyword evidence="3" id="KW-0804">Transcription</keyword>
<keyword evidence="2" id="KW-0238">DNA-binding</keyword>
<dbReference type="PROSITE" id="PS50949">
    <property type="entry name" value="HTH_GNTR"/>
    <property type="match status" value="1"/>
</dbReference>
<protein>
    <submittedName>
        <fullName evidence="5">GntR family transcriptional regulator</fullName>
    </submittedName>
</protein>
<feature type="domain" description="HTH gntR-type" evidence="4">
    <location>
        <begin position="12"/>
        <end position="79"/>
    </location>
</feature>
<keyword evidence="1" id="KW-0805">Transcription regulation</keyword>
<evidence type="ECO:0000313" key="5">
    <source>
        <dbReference type="EMBL" id="MFC5499004.1"/>
    </source>
</evidence>
<dbReference type="CDD" id="cd07377">
    <property type="entry name" value="WHTH_GntR"/>
    <property type="match status" value="1"/>
</dbReference>
<dbReference type="Proteomes" id="UP001596037">
    <property type="component" value="Unassembled WGS sequence"/>
</dbReference>
<dbReference type="InterPro" id="IPR000524">
    <property type="entry name" value="Tscrpt_reg_HTH_GntR"/>
</dbReference>
<gene>
    <name evidence="5" type="ORF">ACFPOE_15765</name>
</gene>
<keyword evidence="6" id="KW-1185">Reference proteome</keyword>
<dbReference type="Pfam" id="PF07729">
    <property type="entry name" value="FCD"/>
    <property type="match status" value="1"/>
</dbReference>
<accession>A0ABW0NFA0</accession>